<dbReference type="Proteomes" id="UP000321306">
    <property type="component" value="Unassembled WGS sequence"/>
</dbReference>
<organism evidence="2 3">
    <name type="scientific">Deinococcus cellulosilyticus (strain DSM 18568 / NBRC 106333 / KACC 11606 / 5516J-15)</name>
    <dbReference type="NCBI Taxonomy" id="1223518"/>
    <lineage>
        <taxon>Bacteria</taxon>
        <taxon>Thermotogati</taxon>
        <taxon>Deinococcota</taxon>
        <taxon>Deinococci</taxon>
        <taxon>Deinococcales</taxon>
        <taxon>Deinococcaceae</taxon>
        <taxon>Deinococcus</taxon>
    </lineage>
</organism>
<dbReference type="AlphaFoldDB" id="A0A511MZY4"/>
<keyword evidence="1" id="KW-1133">Transmembrane helix</keyword>
<comment type="caution">
    <text evidence="2">The sequence shown here is derived from an EMBL/GenBank/DDBJ whole genome shotgun (WGS) entry which is preliminary data.</text>
</comment>
<evidence type="ECO:0000313" key="3">
    <source>
        <dbReference type="Proteomes" id="UP000321306"/>
    </source>
</evidence>
<name>A0A511MZY4_DEIC1</name>
<dbReference type="EMBL" id="BJXB01000004">
    <property type="protein sequence ID" value="GEM45696.1"/>
    <property type="molecule type" value="Genomic_DNA"/>
</dbReference>
<reference evidence="2 3" key="1">
    <citation type="submission" date="2019-07" db="EMBL/GenBank/DDBJ databases">
        <title>Whole genome shotgun sequence of Deinococcus cellulosilyticus NBRC 106333.</title>
        <authorList>
            <person name="Hosoyama A."/>
            <person name="Uohara A."/>
            <person name="Ohji S."/>
            <person name="Ichikawa N."/>
        </authorList>
    </citation>
    <scope>NUCLEOTIDE SEQUENCE [LARGE SCALE GENOMIC DNA]</scope>
    <source>
        <strain evidence="2 3">NBRC 106333</strain>
    </source>
</reference>
<keyword evidence="1" id="KW-0472">Membrane</keyword>
<keyword evidence="3" id="KW-1185">Reference proteome</keyword>
<proteinExistence type="predicted"/>
<sequence>MQLLKDLTLCLLLVALIYAGQKADMLAVGLLLGLGFLSGLVHLMEKDRA</sequence>
<evidence type="ECO:0000313" key="2">
    <source>
        <dbReference type="EMBL" id="GEM45696.1"/>
    </source>
</evidence>
<dbReference type="RefSeq" id="WP_186815885.1">
    <property type="nucleotide sequence ID" value="NZ_BJXB01000004.1"/>
</dbReference>
<feature type="transmembrane region" description="Helical" evidence="1">
    <location>
        <begin position="29"/>
        <end position="45"/>
    </location>
</feature>
<protein>
    <submittedName>
        <fullName evidence="2">Uncharacterized protein</fullName>
    </submittedName>
</protein>
<keyword evidence="1" id="KW-0812">Transmembrane</keyword>
<accession>A0A511MZY4</accession>
<gene>
    <name evidence="2" type="ORF">DC3_13310</name>
</gene>
<evidence type="ECO:0000256" key="1">
    <source>
        <dbReference type="SAM" id="Phobius"/>
    </source>
</evidence>